<evidence type="ECO:0000256" key="2">
    <source>
        <dbReference type="SAM" id="Phobius"/>
    </source>
</evidence>
<proteinExistence type="predicted"/>
<reference evidence="3" key="2">
    <citation type="submission" date="2023-05" db="EMBL/GenBank/DDBJ databases">
        <authorList>
            <consortium name="Lawrence Berkeley National Laboratory"/>
            <person name="Steindorff A."/>
            <person name="Hensen N."/>
            <person name="Bonometti L."/>
            <person name="Westerberg I."/>
            <person name="Brannstrom I.O."/>
            <person name="Guillou S."/>
            <person name="Cros-Aarteil S."/>
            <person name="Calhoun S."/>
            <person name="Haridas S."/>
            <person name="Kuo A."/>
            <person name="Mondo S."/>
            <person name="Pangilinan J."/>
            <person name="Riley R."/>
            <person name="Labutti K."/>
            <person name="Andreopoulos B."/>
            <person name="Lipzen A."/>
            <person name="Chen C."/>
            <person name="Yanf M."/>
            <person name="Daum C."/>
            <person name="Ng V."/>
            <person name="Clum A."/>
            <person name="Ohm R."/>
            <person name="Martin F."/>
            <person name="Silar P."/>
            <person name="Natvig D."/>
            <person name="Lalanne C."/>
            <person name="Gautier V."/>
            <person name="Ament-Velasquez S.L."/>
            <person name="Kruys A."/>
            <person name="Hutchinson M.I."/>
            <person name="Powell A.J."/>
            <person name="Barry K."/>
            <person name="Miller A.N."/>
            <person name="Grigoriev I.V."/>
            <person name="Debuchy R."/>
            <person name="Gladieux P."/>
            <person name="Thoren M.H."/>
            <person name="Johannesson H."/>
        </authorList>
    </citation>
    <scope>NUCLEOTIDE SEQUENCE</scope>
    <source>
        <strain evidence="3">CBS 538.74</strain>
    </source>
</reference>
<keyword evidence="2" id="KW-1133">Transmembrane helix</keyword>
<organism evidence="3 4">
    <name type="scientific">Chaetomidium leptoderma</name>
    <dbReference type="NCBI Taxonomy" id="669021"/>
    <lineage>
        <taxon>Eukaryota</taxon>
        <taxon>Fungi</taxon>
        <taxon>Dikarya</taxon>
        <taxon>Ascomycota</taxon>
        <taxon>Pezizomycotina</taxon>
        <taxon>Sordariomycetes</taxon>
        <taxon>Sordariomycetidae</taxon>
        <taxon>Sordariales</taxon>
        <taxon>Chaetomiaceae</taxon>
        <taxon>Chaetomidium</taxon>
    </lineage>
</organism>
<dbReference type="GO" id="GO:0015677">
    <property type="term" value="P:copper ion import"/>
    <property type="evidence" value="ECO:0007669"/>
    <property type="project" value="TreeGrafter"/>
</dbReference>
<evidence type="ECO:0000313" key="4">
    <source>
        <dbReference type="Proteomes" id="UP001302745"/>
    </source>
</evidence>
<feature type="transmembrane region" description="Helical" evidence="2">
    <location>
        <begin position="322"/>
        <end position="342"/>
    </location>
</feature>
<feature type="transmembrane region" description="Helical" evidence="2">
    <location>
        <begin position="239"/>
        <end position="259"/>
    </location>
</feature>
<feature type="transmembrane region" description="Helical" evidence="2">
    <location>
        <begin position="106"/>
        <end position="125"/>
    </location>
</feature>
<keyword evidence="1" id="KW-0813">Transport</keyword>
<keyword evidence="2" id="KW-0812">Transmembrane</keyword>
<evidence type="ECO:0000313" key="3">
    <source>
        <dbReference type="EMBL" id="KAK4148569.1"/>
    </source>
</evidence>
<keyword evidence="2" id="KW-0472">Membrane</keyword>
<feature type="transmembrane region" description="Helical" evidence="2">
    <location>
        <begin position="137"/>
        <end position="162"/>
    </location>
</feature>
<feature type="transmembrane region" description="Helical" evidence="2">
    <location>
        <begin position="198"/>
        <end position="219"/>
    </location>
</feature>
<feature type="transmembrane region" description="Helical" evidence="2">
    <location>
        <begin position="75"/>
        <end position="94"/>
    </location>
</feature>
<dbReference type="GO" id="GO:0006826">
    <property type="term" value="P:iron ion transport"/>
    <property type="evidence" value="ECO:0007669"/>
    <property type="project" value="TreeGrafter"/>
</dbReference>
<dbReference type="InterPro" id="IPR039261">
    <property type="entry name" value="FNR_nucleotide-bd"/>
</dbReference>
<gene>
    <name evidence="3" type="ORF">C8A00DRAFT_19618</name>
</gene>
<evidence type="ECO:0008006" key="5">
    <source>
        <dbReference type="Google" id="ProtNLM"/>
    </source>
</evidence>
<dbReference type="EMBL" id="MU857321">
    <property type="protein sequence ID" value="KAK4148569.1"/>
    <property type="molecule type" value="Genomic_DNA"/>
</dbReference>
<dbReference type="GO" id="GO:0005886">
    <property type="term" value="C:plasma membrane"/>
    <property type="evidence" value="ECO:0007669"/>
    <property type="project" value="TreeGrafter"/>
</dbReference>
<dbReference type="GO" id="GO:0006879">
    <property type="term" value="P:intracellular iron ion homeostasis"/>
    <property type="evidence" value="ECO:0007669"/>
    <property type="project" value="TreeGrafter"/>
</dbReference>
<dbReference type="Proteomes" id="UP001302745">
    <property type="component" value="Unassembled WGS sequence"/>
</dbReference>
<dbReference type="PANTHER" id="PTHR32361:SF9">
    <property type="entry name" value="FERRIC REDUCTASE TRANSMEMBRANE COMPONENT 3-RELATED"/>
    <property type="match status" value="1"/>
</dbReference>
<name>A0AAN6ZSM2_9PEZI</name>
<dbReference type="PANTHER" id="PTHR32361">
    <property type="entry name" value="FERRIC/CUPRIC REDUCTASE TRANSMEMBRANE COMPONENT"/>
    <property type="match status" value="1"/>
</dbReference>
<feature type="transmembrane region" description="Helical" evidence="2">
    <location>
        <begin position="45"/>
        <end position="69"/>
    </location>
</feature>
<comment type="caution">
    <text evidence="3">The sequence shown here is derived from an EMBL/GenBank/DDBJ whole genome shotgun (WGS) entry which is preliminary data.</text>
</comment>
<evidence type="ECO:0000256" key="1">
    <source>
        <dbReference type="ARBA" id="ARBA00022448"/>
    </source>
</evidence>
<reference evidence="3" key="1">
    <citation type="journal article" date="2023" name="Mol. Phylogenet. Evol.">
        <title>Genome-scale phylogeny and comparative genomics of the fungal order Sordariales.</title>
        <authorList>
            <person name="Hensen N."/>
            <person name="Bonometti L."/>
            <person name="Westerberg I."/>
            <person name="Brannstrom I.O."/>
            <person name="Guillou S."/>
            <person name="Cros-Aarteil S."/>
            <person name="Calhoun S."/>
            <person name="Haridas S."/>
            <person name="Kuo A."/>
            <person name="Mondo S."/>
            <person name="Pangilinan J."/>
            <person name="Riley R."/>
            <person name="LaButti K."/>
            <person name="Andreopoulos B."/>
            <person name="Lipzen A."/>
            <person name="Chen C."/>
            <person name="Yan M."/>
            <person name="Daum C."/>
            <person name="Ng V."/>
            <person name="Clum A."/>
            <person name="Steindorff A."/>
            <person name="Ohm R.A."/>
            <person name="Martin F."/>
            <person name="Silar P."/>
            <person name="Natvig D.O."/>
            <person name="Lalanne C."/>
            <person name="Gautier V."/>
            <person name="Ament-Velasquez S.L."/>
            <person name="Kruys A."/>
            <person name="Hutchinson M.I."/>
            <person name="Powell A.J."/>
            <person name="Barry K."/>
            <person name="Miller A.N."/>
            <person name="Grigoriev I.V."/>
            <person name="Debuchy R."/>
            <person name="Gladieux P."/>
            <person name="Hiltunen Thoren M."/>
            <person name="Johannesson H."/>
        </authorList>
    </citation>
    <scope>NUCLEOTIDE SEQUENCE</scope>
    <source>
        <strain evidence="3">CBS 538.74</strain>
    </source>
</reference>
<dbReference type="GO" id="GO:0000293">
    <property type="term" value="F:ferric-chelate reductase activity"/>
    <property type="evidence" value="ECO:0007669"/>
    <property type="project" value="TreeGrafter"/>
</dbReference>
<dbReference type="Gene3D" id="3.40.50.80">
    <property type="entry name" value="Nucleotide-binding domain of ferredoxin-NADP reductase (FNR) module"/>
    <property type="match status" value="1"/>
</dbReference>
<protein>
    <recommendedName>
        <fullName evidence="5">FAD-binding FR-type domain-containing protein</fullName>
    </recommendedName>
</protein>
<accession>A0AAN6ZSM2</accession>
<feature type="transmembrane region" description="Helical" evidence="2">
    <location>
        <begin position="6"/>
        <end position="24"/>
    </location>
</feature>
<feature type="transmembrane region" description="Helical" evidence="2">
    <location>
        <begin position="174"/>
        <end position="192"/>
    </location>
</feature>
<dbReference type="AlphaFoldDB" id="A0AAN6ZSM2"/>
<keyword evidence="4" id="KW-1185">Reference proteome</keyword>
<dbReference type="InterPro" id="IPR051410">
    <property type="entry name" value="Ferric/Cupric_Reductase"/>
</dbReference>
<sequence length="435" mass="47975">MDIHEYFAVALWSLLILWGLLYFLHRYLPLLRFAFAYLAQVQISLINYTLPEIGATILYLSANAAALRIEGLSSSHLFAIVNLVLLYLGGRTSLVANSIGISLRTYYLAHHWVAVAVVALSLVHVTQAIKSRSFDKLQAISGGIVAGLLCVCLVLSSVHSVAHSIHYTLFQSHHVPLALCILIASGWHLWTVSVPFSFAWLMVFGTGSLWIVSVALRLLRWYGYRGARVVIQSSKEAMITRLSVDTGSTIPALPGSYFYVNIPGQRSGVCVPVIWWSDEENESVRHFEILINRRIESIASDFRPRLGGPYGGDLSMGSFETLVLAGEGIGIAGVLPFALSLVSRKKRDKRNNGDAPLYCDITRSIDLVWKLDSNRQYDCAAEYFESLADALRDITGQTSSKIIEPVAAGSQIIGPVAASSQNDKRQVSFLRVFII</sequence>